<accession>A0A067NUA0</accession>
<dbReference type="HOGENOM" id="CLU_135406_0_0_1"/>
<name>A0A067NUA0_PLEO1</name>
<feature type="non-terminal residue" evidence="1">
    <location>
        <position position="160"/>
    </location>
</feature>
<organism evidence="1 2">
    <name type="scientific">Pleurotus ostreatus (strain PC15)</name>
    <name type="common">Oyster mushroom</name>
    <dbReference type="NCBI Taxonomy" id="1137138"/>
    <lineage>
        <taxon>Eukaryota</taxon>
        <taxon>Fungi</taxon>
        <taxon>Dikarya</taxon>
        <taxon>Basidiomycota</taxon>
        <taxon>Agaricomycotina</taxon>
        <taxon>Agaricomycetes</taxon>
        <taxon>Agaricomycetidae</taxon>
        <taxon>Agaricales</taxon>
        <taxon>Pleurotineae</taxon>
        <taxon>Pleurotaceae</taxon>
        <taxon>Pleurotus</taxon>
    </lineage>
</organism>
<dbReference type="AlphaFoldDB" id="A0A067NUA0"/>
<sequence>MKKASTRPPVLSAVKDETTEPRLTINEVQDTLDAPGTQSNLATDAYDQWTYPQGIRPTEFVDEELLAKAHPLVALTPQARKDWEAAYARDAFFKDKAPTVEHSDPDRVLTPSRFWRGNNGLLYFVDADWRYRLCIPQEQIPFVLKQIHDSPYESAHEGAR</sequence>
<reference evidence="2" key="1">
    <citation type="journal article" date="2014" name="Proc. Natl. Acad. Sci. U.S.A.">
        <title>Extensive sampling of basidiomycete genomes demonstrates inadequacy of the white-rot/brown-rot paradigm for wood decay fungi.</title>
        <authorList>
            <person name="Riley R."/>
            <person name="Salamov A.A."/>
            <person name="Brown D.W."/>
            <person name="Nagy L.G."/>
            <person name="Floudas D."/>
            <person name="Held B.W."/>
            <person name="Levasseur A."/>
            <person name="Lombard V."/>
            <person name="Morin E."/>
            <person name="Otillar R."/>
            <person name="Lindquist E.A."/>
            <person name="Sun H."/>
            <person name="LaButti K.M."/>
            <person name="Schmutz J."/>
            <person name="Jabbour D."/>
            <person name="Luo H."/>
            <person name="Baker S.E."/>
            <person name="Pisabarro A.G."/>
            <person name="Walton J.D."/>
            <person name="Blanchette R.A."/>
            <person name="Henrissat B."/>
            <person name="Martin F."/>
            <person name="Cullen D."/>
            <person name="Hibbett D.S."/>
            <person name="Grigoriev I.V."/>
        </authorList>
    </citation>
    <scope>NUCLEOTIDE SEQUENCE [LARGE SCALE GENOMIC DNA]</scope>
    <source>
        <strain evidence="2">PC15</strain>
    </source>
</reference>
<dbReference type="EMBL" id="KL198009">
    <property type="protein sequence ID" value="KDQ27186.1"/>
    <property type="molecule type" value="Genomic_DNA"/>
</dbReference>
<proteinExistence type="predicted"/>
<gene>
    <name evidence="1" type="ORF">PLEOSDRAFT_1043992</name>
</gene>
<dbReference type="Proteomes" id="UP000027073">
    <property type="component" value="Unassembled WGS sequence"/>
</dbReference>
<evidence type="ECO:0000313" key="1">
    <source>
        <dbReference type="EMBL" id="KDQ27186.1"/>
    </source>
</evidence>
<evidence type="ECO:0000313" key="2">
    <source>
        <dbReference type="Proteomes" id="UP000027073"/>
    </source>
</evidence>
<dbReference type="OrthoDB" id="2971978at2759"/>
<dbReference type="VEuPathDB" id="FungiDB:PLEOSDRAFT_1043992"/>
<dbReference type="InParanoid" id="A0A067NUA0"/>
<dbReference type="STRING" id="1137138.A0A067NUA0"/>
<protein>
    <submittedName>
        <fullName evidence="1">Uncharacterized protein</fullName>
    </submittedName>
</protein>